<sequence length="253" mass="27739">MTEQTLRTLERGAGQPLWMQLQGDLNRRLERGEFVDAFPGEMQLVSDYAVSRHTVRAALRALRETGVIESARGRQPRVAAPRITQEQGSLYSLFSNVESTGHSQRSVVRRLEARADGVVASRLGLEESSPLVYLERVRLMDDEPLALDRVWLPADVAAPLLTVDLSATSLYGALAEHCDLTLSGGTEQVRAIVPSAAERELLGIGTDVAALHLERLASSRGRLVEFRRTLVRGDRYALVTDLGSPDLRVTTGA</sequence>
<dbReference type="RefSeq" id="WP_250828418.1">
    <property type="nucleotide sequence ID" value="NZ_JAMOIL010000029.1"/>
</dbReference>
<dbReference type="AlphaFoldDB" id="A0A9X2DAI0"/>
<reference evidence="5" key="1">
    <citation type="submission" date="2022-05" db="EMBL/GenBank/DDBJ databases">
        <authorList>
            <person name="Tuo L."/>
        </authorList>
    </citation>
    <scope>NUCLEOTIDE SEQUENCE</scope>
    <source>
        <strain evidence="5">BSK12Z-4</strain>
    </source>
</reference>
<dbReference type="Pfam" id="PF07702">
    <property type="entry name" value="UTRA"/>
    <property type="match status" value="1"/>
</dbReference>
<organism evidence="5 6">
    <name type="scientific">Nocardioides bruguierae</name>
    <dbReference type="NCBI Taxonomy" id="2945102"/>
    <lineage>
        <taxon>Bacteria</taxon>
        <taxon>Bacillati</taxon>
        <taxon>Actinomycetota</taxon>
        <taxon>Actinomycetes</taxon>
        <taxon>Propionibacteriales</taxon>
        <taxon>Nocardioidaceae</taxon>
        <taxon>Nocardioides</taxon>
    </lineage>
</organism>
<dbReference type="SUPFAM" id="SSF64288">
    <property type="entry name" value="Chorismate lyase-like"/>
    <property type="match status" value="1"/>
</dbReference>
<dbReference type="InterPro" id="IPR028978">
    <property type="entry name" value="Chorismate_lyase_/UTRA_dom_sf"/>
</dbReference>
<dbReference type="InterPro" id="IPR036390">
    <property type="entry name" value="WH_DNA-bd_sf"/>
</dbReference>
<protein>
    <submittedName>
        <fullName evidence="5">GntR family transcriptional regulator</fullName>
    </submittedName>
</protein>
<feature type="domain" description="HTH gntR-type" evidence="4">
    <location>
        <begin position="15"/>
        <end position="81"/>
    </location>
</feature>
<dbReference type="PROSITE" id="PS50949">
    <property type="entry name" value="HTH_GNTR"/>
    <property type="match status" value="1"/>
</dbReference>
<dbReference type="InterPro" id="IPR050679">
    <property type="entry name" value="Bact_HTH_transcr_reg"/>
</dbReference>
<dbReference type="PRINTS" id="PR00035">
    <property type="entry name" value="HTHGNTR"/>
</dbReference>
<evidence type="ECO:0000313" key="5">
    <source>
        <dbReference type="EMBL" id="MCM0622145.1"/>
    </source>
</evidence>
<keyword evidence="3" id="KW-0804">Transcription</keyword>
<dbReference type="Proteomes" id="UP001139485">
    <property type="component" value="Unassembled WGS sequence"/>
</dbReference>
<dbReference type="PANTHER" id="PTHR44846">
    <property type="entry name" value="MANNOSYL-D-GLYCERATE TRANSPORT/METABOLISM SYSTEM REPRESSOR MNGR-RELATED"/>
    <property type="match status" value="1"/>
</dbReference>
<keyword evidence="2" id="KW-0238">DNA-binding</keyword>
<gene>
    <name evidence="5" type="ORF">M8330_17780</name>
</gene>
<dbReference type="InterPro" id="IPR000524">
    <property type="entry name" value="Tscrpt_reg_HTH_GntR"/>
</dbReference>
<evidence type="ECO:0000313" key="6">
    <source>
        <dbReference type="Proteomes" id="UP001139485"/>
    </source>
</evidence>
<dbReference type="InterPro" id="IPR036388">
    <property type="entry name" value="WH-like_DNA-bd_sf"/>
</dbReference>
<keyword evidence="1" id="KW-0805">Transcription regulation</keyword>
<dbReference type="SMART" id="SM00866">
    <property type="entry name" value="UTRA"/>
    <property type="match status" value="1"/>
</dbReference>
<dbReference type="PANTHER" id="PTHR44846:SF17">
    <property type="entry name" value="GNTR-FAMILY TRANSCRIPTIONAL REGULATOR"/>
    <property type="match status" value="1"/>
</dbReference>
<keyword evidence="6" id="KW-1185">Reference proteome</keyword>
<evidence type="ECO:0000256" key="3">
    <source>
        <dbReference type="ARBA" id="ARBA00023163"/>
    </source>
</evidence>
<dbReference type="Gene3D" id="3.40.1410.10">
    <property type="entry name" value="Chorismate lyase-like"/>
    <property type="match status" value="1"/>
</dbReference>
<dbReference type="GO" id="GO:0045892">
    <property type="term" value="P:negative regulation of DNA-templated transcription"/>
    <property type="evidence" value="ECO:0007669"/>
    <property type="project" value="TreeGrafter"/>
</dbReference>
<dbReference type="GO" id="GO:0003700">
    <property type="term" value="F:DNA-binding transcription factor activity"/>
    <property type="evidence" value="ECO:0007669"/>
    <property type="project" value="InterPro"/>
</dbReference>
<dbReference type="EMBL" id="JAMOIL010000029">
    <property type="protein sequence ID" value="MCM0622145.1"/>
    <property type="molecule type" value="Genomic_DNA"/>
</dbReference>
<dbReference type="Pfam" id="PF00392">
    <property type="entry name" value="GntR"/>
    <property type="match status" value="1"/>
</dbReference>
<evidence type="ECO:0000256" key="2">
    <source>
        <dbReference type="ARBA" id="ARBA00023125"/>
    </source>
</evidence>
<accession>A0A9X2DAI0</accession>
<evidence type="ECO:0000256" key="1">
    <source>
        <dbReference type="ARBA" id="ARBA00023015"/>
    </source>
</evidence>
<comment type="caution">
    <text evidence="5">The sequence shown here is derived from an EMBL/GenBank/DDBJ whole genome shotgun (WGS) entry which is preliminary data.</text>
</comment>
<dbReference type="Gene3D" id="1.10.10.10">
    <property type="entry name" value="Winged helix-like DNA-binding domain superfamily/Winged helix DNA-binding domain"/>
    <property type="match status" value="1"/>
</dbReference>
<name>A0A9X2DAI0_9ACTN</name>
<dbReference type="InterPro" id="IPR011663">
    <property type="entry name" value="UTRA"/>
</dbReference>
<proteinExistence type="predicted"/>
<dbReference type="SUPFAM" id="SSF46785">
    <property type="entry name" value="Winged helix' DNA-binding domain"/>
    <property type="match status" value="1"/>
</dbReference>
<evidence type="ECO:0000259" key="4">
    <source>
        <dbReference type="PROSITE" id="PS50949"/>
    </source>
</evidence>
<dbReference type="GO" id="GO:0003677">
    <property type="term" value="F:DNA binding"/>
    <property type="evidence" value="ECO:0007669"/>
    <property type="project" value="UniProtKB-KW"/>
</dbReference>